<protein>
    <submittedName>
        <fullName evidence="5">Tyrosine-type recombinase/integrase</fullName>
    </submittedName>
</protein>
<keyword evidence="1" id="KW-0229">DNA integration</keyword>
<evidence type="ECO:0000313" key="6">
    <source>
        <dbReference type="Proteomes" id="UP001589758"/>
    </source>
</evidence>
<dbReference type="InterPro" id="IPR013762">
    <property type="entry name" value="Integrase-like_cat_sf"/>
</dbReference>
<dbReference type="EMBL" id="JBHLXE010000087">
    <property type="protein sequence ID" value="MFC0179967.1"/>
    <property type="molecule type" value="Genomic_DNA"/>
</dbReference>
<gene>
    <name evidence="5" type="ORF">ACFFIT_07690</name>
</gene>
<dbReference type="InterPro" id="IPR011010">
    <property type="entry name" value="DNA_brk_join_enz"/>
</dbReference>
<accession>A0ABV6CBH5</accession>
<sequence length="327" mass="38023">MASISKNNNGYRAQIKIKDFRESKTFNTKREATEWAFKRENELREQITNKETNKFTLREALRRYSKEISPTKRGIRWEQIRLAAFEERNLPLEKFMCDVDNDDIALYRDSRLKEVSGASVLRELNLLSSVFEIARIEWRWCEKNPVKEIRKPRSPKHRERVLSWYEIRAMLKILGYKTTGKITSNKQAVAVCMLVALRTGMRAGELCGLEWSHVFERHVHLPLTKNGNSRNVPLSNKAKGLIERMRGVDDVLVFGMTSQTLSSAFKKQRQRAGLSGFTWHDTRHTAATMLSKKLKVLDLCKMFGWSDPKMAMVYYNPHASSLADYLN</sequence>
<organism evidence="5 6">
    <name type="scientific">Thorsellia kenyensis</name>
    <dbReference type="NCBI Taxonomy" id="1549888"/>
    <lineage>
        <taxon>Bacteria</taxon>
        <taxon>Pseudomonadati</taxon>
        <taxon>Pseudomonadota</taxon>
        <taxon>Gammaproteobacteria</taxon>
        <taxon>Enterobacterales</taxon>
        <taxon>Thorselliaceae</taxon>
        <taxon>Thorsellia</taxon>
    </lineage>
</organism>
<dbReference type="PROSITE" id="PS51898">
    <property type="entry name" value="TYR_RECOMBINASE"/>
    <property type="match status" value="1"/>
</dbReference>
<dbReference type="Gene3D" id="1.10.150.130">
    <property type="match status" value="1"/>
</dbReference>
<dbReference type="InterPro" id="IPR010998">
    <property type="entry name" value="Integrase_recombinase_N"/>
</dbReference>
<reference evidence="5 6" key="1">
    <citation type="submission" date="2024-09" db="EMBL/GenBank/DDBJ databases">
        <authorList>
            <person name="Sun Q."/>
            <person name="Mori K."/>
        </authorList>
    </citation>
    <scope>NUCLEOTIDE SEQUENCE [LARGE SCALE GENOMIC DNA]</scope>
    <source>
        <strain evidence="5 6">CCM 8545</strain>
    </source>
</reference>
<dbReference type="InterPro" id="IPR002104">
    <property type="entry name" value="Integrase_catalytic"/>
</dbReference>
<feature type="domain" description="Tyr recombinase" evidence="4">
    <location>
        <begin position="157"/>
        <end position="327"/>
    </location>
</feature>
<dbReference type="PANTHER" id="PTHR30349:SF94">
    <property type="entry name" value="INTEGRASE_RECOMBINASE HI_1414-RELATED"/>
    <property type="match status" value="1"/>
</dbReference>
<keyword evidence="3" id="KW-0233">DNA recombination</keyword>
<dbReference type="PANTHER" id="PTHR30349">
    <property type="entry name" value="PHAGE INTEGRASE-RELATED"/>
    <property type="match status" value="1"/>
</dbReference>
<proteinExistence type="predicted"/>
<evidence type="ECO:0000256" key="1">
    <source>
        <dbReference type="ARBA" id="ARBA00022908"/>
    </source>
</evidence>
<dbReference type="InterPro" id="IPR050090">
    <property type="entry name" value="Tyrosine_recombinase_XerCD"/>
</dbReference>
<keyword evidence="6" id="KW-1185">Reference proteome</keyword>
<evidence type="ECO:0000259" key="4">
    <source>
        <dbReference type="PROSITE" id="PS51898"/>
    </source>
</evidence>
<dbReference type="Pfam" id="PF00589">
    <property type="entry name" value="Phage_integrase"/>
    <property type="match status" value="1"/>
</dbReference>
<name>A0ABV6CBH5_9GAMM</name>
<comment type="caution">
    <text evidence="5">The sequence shown here is derived from an EMBL/GenBank/DDBJ whole genome shotgun (WGS) entry which is preliminary data.</text>
</comment>
<dbReference type="RefSeq" id="WP_385877079.1">
    <property type="nucleotide sequence ID" value="NZ_JBHLXE010000087.1"/>
</dbReference>
<evidence type="ECO:0000256" key="3">
    <source>
        <dbReference type="ARBA" id="ARBA00023172"/>
    </source>
</evidence>
<keyword evidence="2" id="KW-0238">DNA-binding</keyword>
<evidence type="ECO:0000256" key="2">
    <source>
        <dbReference type="ARBA" id="ARBA00023125"/>
    </source>
</evidence>
<dbReference type="Gene3D" id="1.10.443.10">
    <property type="entry name" value="Intergrase catalytic core"/>
    <property type="match status" value="1"/>
</dbReference>
<dbReference type="Proteomes" id="UP001589758">
    <property type="component" value="Unassembled WGS sequence"/>
</dbReference>
<dbReference type="SUPFAM" id="SSF56349">
    <property type="entry name" value="DNA breaking-rejoining enzymes"/>
    <property type="match status" value="1"/>
</dbReference>
<evidence type="ECO:0000313" key="5">
    <source>
        <dbReference type="EMBL" id="MFC0179967.1"/>
    </source>
</evidence>
<dbReference type="CDD" id="cd00796">
    <property type="entry name" value="INT_Rci_Hp1_C"/>
    <property type="match status" value="1"/>
</dbReference>